<comment type="catalytic activity">
    <reaction evidence="9">
        <text>L-seryl-[protein] + ATP = O-phospho-L-seryl-[protein] + ADP + H(+)</text>
        <dbReference type="Rhea" id="RHEA:17989"/>
        <dbReference type="Rhea" id="RHEA-COMP:9863"/>
        <dbReference type="Rhea" id="RHEA-COMP:11604"/>
        <dbReference type="ChEBI" id="CHEBI:15378"/>
        <dbReference type="ChEBI" id="CHEBI:29999"/>
        <dbReference type="ChEBI" id="CHEBI:30616"/>
        <dbReference type="ChEBI" id="CHEBI:83421"/>
        <dbReference type="ChEBI" id="CHEBI:456216"/>
        <dbReference type="EC" id="2.7.11.1"/>
    </reaction>
</comment>
<evidence type="ECO:0000256" key="3">
    <source>
        <dbReference type="ARBA" id="ARBA00012513"/>
    </source>
</evidence>
<evidence type="ECO:0000256" key="4">
    <source>
        <dbReference type="ARBA" id="ARBA00013948"/>
    </source>
</evidence>
<dbReference type="PROSITE" id="PS50011">
    <property type="entry name" value="PROTEIN_KINASE_DOM"/>
    <property type="match status" value="1"/>
</dbReference>
<dbReference type="EC" id="2.7.11.1" evidence="3"/>
<dbReference type="SUPFAM" id="SSF56112">
    <property type="entry name" value="Protein kinase-like (PK-like)"/>
    <property type="match status" value="1"/>
</dbReference>
<organism evidence="12 13">
    <name type="scientific">Phialemonium thermophilum</name>
    <dbReference type="NCBI Taxonomy" id="223376"/>
    <lineage>
        <taxon>Eukaryota</taxon>
        <taxon>Fungi</taxon>
        <taxon>Dikarya</taxon>
        <taxon>Ascomycota</taxon>
        <taxon>Pezizomycotina</taxon>
        <taxon>Sordariomycetes</taxon>
        <taxon>Sordariomycetidae</taxon>
        <taxon>Cephalothecales</taxon>
        <taxon>Cephalothecaceae</taxon>
        <taxon>Phialemonium</taxon>
    </lineage>
</organism>
<evidence type="ECO:0000256" key="9">
    <source>
        <dbReference type="ARBA" id="ARBA00048679"/>
    </source>
</evidence>
<evidence type="ECO:0000256" key="5">
    <source>
        <dbReference type="ARBA" id="ARBA00019973"/>
    </source>
</evidence>
<dbReference type="PROSITE" id="PS00109">
    <property type="entry name" value="PROTEIN_KINASE_TYR"/>
    <property type="match status" value="1"/>
</dbReference>
<feature type="region of interest" description="Disordered" evidence="10">
    <location>
        <begin position="427"/>
        <end position="451"/>
    </location>
</feature>
<accession>A0ABR3W2V9</accession>
<evidence type="ECO:0000256" key="7">
    <source>
        <dbReference type="ARBA" id="ARBA00033194"/>
    </source>
</evidence>
<comment type="subunit">
    <text evidence="2">Component of the EKC/KEOPS complex composed of at least BUD32, CGI121, GON7, KAE1 and PCC1; the whole complex dimerizes.</text>
</comment>
<comment type="function">
    <text evidence="1">Component of the EKC/KEOPS complex that is required for the formation of a threonylcarbamoyl group on adenosine at position 37 (t(6)A37) in tRNAs that read codons beginning with adenine. The complex is probably involved in the transfer of the threonylcarbamoyl moiety of threonylcarbamoyl-AMP (TC-AMP) to the N6 group of A37. BUD32 has ATPase activity in the context of the EKC/KEOPS complex and likely plays a supporting role to the catalytic subunit KAE1. The EKC/KEOPS complex also promotes both telomere uncapping and telomere elongation. The complex is required for efficient recruitment of transcriptional coactivators.</text>
</comment>
<evidence type="ECO:0000256" key="6">
    <source>
        <dbReference type="ARBA" id="ARBA00030980"/>
    </source>
</evidence>
<dbReference type="InterPro" id="IPR000719">
    <property type="entry name" value="Prot_kinase_dom"/>
</dbReference>
<keyword evidence="13" id="KW-1185">Reference proteome</keyword>
<dbReference type="SMART" id="SM00220">
    <property type="entry name" value="S_TKc"/>
    <property type="match status" value="1"/>
</dbReference>
<sequence>MIKPRERFFSGSGSLITGGPYTWHVADLDQRRHFAVTYDPTTPIDPDDYEALEGTEEICRQELAKHVDDLGPGVFGFRFSEPDGPITVTTSPDDDVTTYPNNHPLPALELPFPIKVISITQLVELDRLAPQVDLVSYHDGPLSAAGKDGTQRAVFKYWFMESGRFRTWLELGDWCRLPRDHPHIVPFDAVVLEPVRGSIVGFTSLFVPGGTLQDTATTRPFQLRWFRQLLSVVDDLNYGYGVMHQDIAPRNLLIDEDNNLRVFDLNYAATIGEDYCTTERDDTKGVVFTLYEIVTLDTHYRKVPFAEQDPEAVMRLESWPQHPDVQPDADVSAFRDALRDWVARRRARPPFSEPHKDTWVRWPFVNTPPLVYAQPTGTHDPEKSVLVRARLLFRRDLVRRGEPFYEWERPASYRMRDVVANAAAGGGMEAPNGVVDAAQLPPRGDVLPENR</sequence>
<evidence type="ECO:0000256" key="8">
    <source>
        <dbReference type="ARBA" id="ARBA00047899"/>
    </source>
</evidence>
<protein>
    <recommendedName>
        <fullName evidence="5">EKC/KEOPS complex subunit BUD32</fullName>
        <ecNumber evidence="3">2.7.11.1</ecNumber>
    </recommendedName>
    <alternativeName>
        <fullName evidence="6 7">Atypical Serine/threonine protein kinase BUD32</fullName>
    </alternativeName>
    <alternativeName>
        <fullName evidence="4">EKC/KEOPS complex subunit bud32</fullName>
    </alternativeName>
</protein>
<proteinExistence type="predicted"/>
<dbReference type="Gene3D" id="1.10.510.10">
    <property type="entry name" value="Transferase(Phosphotransferase) domain 1"/>
    <property type="match status" value="1"/>
</dbReference>
<comment type="catalytic activity">
    <reaction evidence="8">
        <text>L-threonyl-[protein] + ATP = O-phospho-L-threonyl-[protein] + ADP + H(+)</text>
        <dbReference type="Rhea" id="RHEA:46608"/>
        <dbReference type="Rhea" id="RHEA-COMP:11060"/>
        <dbReference type="Rhea" id="RHEA-COMP:11605"/>
        <dbReference type="ChEBI" id="CHEBI:15378"/>
        <dbReference type="ChEBI" id="CHEBI:30013"/>
        <dbReference type="ChEBI" id="CHEBI:30616"/>
        <dbReference type="ChEBI" id="CHEBI:61977"/>
        <dbReference type="ChEBI" id="CHEBI:456216"/>
        <dbReference type="EC" id="2.7.11.1"/>
    </reaction>
</comment>
<dbReference type="InterPro" id="IPR008266">
    <property type="entry name" value="Tyr_kinase_AS"/>
</dbReference>
<evidence type="ECO:0000256" key="10">
    <source>
        <dbReference type="SAM" id="MobiDB-lite"/>
    </source>
</evidence>
<dbReference type="InterPro" id="IPR011009">
    <property type="entry name" value="Kinase-like_dom_sf"/>
</dbReference>
<name>A0ABR3W2V9_9PEZI</name>
<evidence type="ECO:0000259" key="11">
    <source>
        <dbReference type="PROSITE" id="PS50011"/>
    </source>
</evidence>
<feature type="domain" description="Protein kinase" evidence="11">
    <location>
        <begin position="64"/>
        <end position="451"/>
    </location>
</feature>
<dbReference type="EMBL" id="JAZHXJ010000775">
    <property type="protein sequence ID" value="KAL1851682.1"/>
    <property type="molecule type" value="Genomic_DNA"/>
</dbReference>
<evidence type="ECO:0000313" key="12">
    <source>
        <dbReference type="EMBL" id="KAL1851682.1"/>
    </source>
</evidence>
<comment type="caution">
    <text evidence="12">The sequence shown here is derived from an EMBL/GenBank/DDBJ whole genome shotgun (WGS) entry which is preliminary data.</text>
</comment>
<evidence type="ECO:0000256" key="1">
    <source>
        <dbReference type="ARBA" id="ARBA00003747"/>
    </source>
</evidence>
<reference evidence="12 13" key="1">
    <citation type="journal article" date="2024" name="Commun. Biol.">
        <title>Comparative genomic analysis of thermophilic fungi reveals convergent evolutionary adaptations and gene losses.</title>
        <authorList>
            <person name="Steindorff A.S."/>
            <person name="Aguilar-Pontes M.V."/>
            <person name="Robinson A.J."/>
            <person name="Andreopoulos B."/>
            <person name="LaButti K."/>
            <person name="Kuo A."/>
            <person name="Mondo S."/>
            <person name="Riley R."/>
            <person name="Otillar R."/>
            <person name="Haridas S."/>
            <person name="Lipzen A."/>
            <person name="Grimwood J."/>
            <person name="Schmutz J."/>
            <person name="Clum A."/>
            <person name="Reid I.D."/>
            <person name="Moisan M.C."/>
            <person name="Butler G."/>
            <person name="Nguyen T.T.M."/>
            <person name="Dewar K."/>
            <person name="Conant G."/>
            <person name="Drula E."/>
            <person name="Henrissat B."/>
            <person name="Hansel C."/>
            <person name="Singer S."/>
            <person name="Hutchinson M.I."/>
            <person name="de Vries R.P."/>
            <person name="Natvig D.O."/>
            <person name="Powell A.J."/>
            <person name="Tsang A."/>
            <person name="Grigoriev I.V."/>
        </authorList>
    </citation>
    <scope>NUCLEOTIDE SEQUENCE [LARGE SCALE GENOMIC DNA]</scope>
    <source>
        <strain evidence="12 13">ATCC 24622</strain>
    </source>
</reference>
<gene>
    <name evidence="12" type="ORF">VTK73DRAFT_9382</name>
</gene>
<evidence type="ECO:0000313" key="13">
    <source>
        <dbReference type="Proteomes" id="UP001586593"/>
    </source>
</evidence>
<evidence type="ECO:0000256" key="2">
    <source>
        <dbReference type="ARBA" id="ARBA00011534"/>
    </source>
</evidence>
<dbReference type="Proteomes" id="UP001586593">
    <property type="component" value="Unassembled WGS sequence"/>
</dbReference>